<dbReference type="InterPro" id="IPR012337">
    <property type="entry name" value="RNaseH-like_sf"/>
</dbReference>
<reference evidence="6" key="1">
    <citation type="journal article" date="2019" name="Sci. Rep.">
        <title>Draft genome of Tanacetum cinerariifolium, the natural source of mosquito coil.</title>
        <authorList>
            <person name="Yamashiro T."/>
            <person name="Shiraishi A."/>
            <person name="Satake H."/>
            <person name="Nakayama K."/>
        </authorList>
    </citation>
    <scope>NUCLEOTIDE SEQUENCE</scope>
</reference>
<feature type="region of interest" description="Disordered" evidence="3">
    <location>
        <begin position="1025"/>
        <end position="1048"/>
    </location>
</feature>
<evidence type="ECO:0000256" key="3">
    <source>
        <dbReference type="SAM" id="MobiDB-lite"/>
    </source>
</evidence>
<evidence type="ECO:0000256" key="2">
    <source>
        <dbReference type="SAM" id="Coils"/>
    </source>
</evidence>
<keyword evidence="1" id="KW-0645">Protease</keyword>
<dbReference type="SUPFAM" id="SSF53098">
    <property type="entry name" value="Ribonuclease H-like"/>
    <property type="match status" value="1"/>
</dbReference>
<dbReference type="GO" id="GO:0008233">
    <property type="term" value="F:peptidase activity"/>
    <property type="evidence" value="ECO:0007669"/>
    <property type="project" value="UniProtKB-KW"/>
</dbReference>
<feature type="coiled-coil region" evidence="2">
    <location>
        <begin position="104"/>
        <end position="131"/>
    </location>
</feature>
<dbReference type="PANTHER" id="PTHR42648:SF32">
    <property type="entry name" value="RIBONUCLEASE H-LIKE DOMAIN, GAG-PRE-INTEGRASE DOMAIN PROTEIN-RELATED"/>
    <property type="match status" value="1"/>
</dbReference>
<evidence type="ECO:0000313" key="6">
    <source>
        <dbReference type="EMBL" id="GEU60465.1"/>
    </source>
</evidence>
<dbReference type="PANTHER" id="PTHR42648">
    <property type="entry name" value="TRANSPOSASE, PUTATIVE-RELATED"/>
    <property type="match status" value="1"/>
</dbReference>
<comment type="caution">
    <text evidence="6">The sequence shown here is derived from an EMBL/GenBank/DDBJ whole genome shotgun (WGS) entry which is preliminary data.</text>
</comment>
<evidence type="ECO:0000256" key="1">
    <source>
        <dbReference type="ARBA" id="ARBA00022670"/>
    </source>
</evidence>
<dbReference type="EMBL" id="BKCJ010004339">
    <property type="protein sequence ID" value="GEU60465.1"/>
    <property type="molecule type" value="Genomic_DNA"/>
</dbReference>
<dbReference type="InterPro" id="IPR025724">
    <property type="entry name" value="GAG-pre-integrase_dom"/>
</dbReference>
<sequence length="1048" mass="119208">MTDYSLWEVIKSGNKVLKKTVRTSKETYKPTLAEEKLDRRNEMKARGTLLMALPNKDQLKFHSYQDEKLLMEAIEKRFGGNKESKKVQRRLLKQQYENFSASSLETLDQTFDRLQKLISQLEIQGERNKEELETISLDDLYNNLKIYEPELLGSSNTNQNPQNMAFVSSNSTSNTNEVNITASGVSTTHTQDFLPPEEILPKDTKTFESPTPVSPSSSIGSSSPVMSTTPPPDYPFDKCIFAELDNSLWIIPRPLGGEPDPKEPNKMPPKRTSTSESPAMTQNDIKKLVADSVFVALEAQATNMANTDNTTRPRVTPVARKCTYKEFMSCQPFYFNGTDEAVGLIHGREHERKTIPVETPTKKFLIAQDGIGGYDWSYQVEEEIPRNYAFMELTSLGSSLSFESEIQVYNGLDPQKSLTLLFYVLGDPHQKEYKEKGFIDSGCSRHMTGNKCYLPDFEAYDGGFVSFRDGKRRYSAKGKIKTRKLDFDDVYFCKEFKYNIFSMSQMCDKNNNVLFIDDECLVLSSNFKLLDESQVLLRVPRKDNISSVDLKSVVPTRGLTCLFAKAILNESNLWHRRLGHINFKTMNKLVKGCKRVMNQFCEDKGIKREFSVARTPQQNRAKAVNTACYVLNKGLVTKPHNKTPYELIRGRPPLIDFMKPFGYPITILNTRDNLGKFEGKADEGYFIGYSVVLRIVQWMLERRLLKWMKVKLQIMVERMIKSQEVKLKANFHKKVDESEASDNGGKNYQVLRSEVEILLPQERQTKNINSTNSFNTVSSPVNTVGSSFVNAASQTPINAAGPSASTNAFEEHSFERFSPFKNAFSLPHVPIVTPIDDIGIFGNAYDDEVLEEEVDIKNVDSSYTIPKAISFLKIILRNKGQIDKTLFIKRHKDDILLVQVYVNDIIFRSTKKELIKQKSDGIFISQDKYVAEVLKKFDFVNVKTASTLMESNNQLIKDEEVEDVYVHLYRSMIGSLMYLIASRPDITFVVYSPFDLEAYSNSDYAGASLDRKSITRGCQILGKRGDRMERDETTTSSLEAEQDSGNIN</sequence>
<gene>
    <name evidence="6" type="ORF">Tci_032443</name>
</gene>
<protein>
    <submittedName>
        <fullName evidence="6">Ribonuclease H-like domain-containing protein</fullName>
    </submittedName>
</protein>
<dbReference type="GO" id="GO:0006508">
    <property type="term" value="P:proteolysis"/>
    <property type="evidence" value="ECO:0007669"/>
    <property type="project" value="UniProtKB-KW"/>
</dbReference>
<feature type="domain" description="Retrovirus-related Pol polyprotein from transposon TNT 1-94-like beta-barrel" evidence="5">
    <location>
        <begin position="438"/>
        <end position="510"/>
    </location>
</feature>
<proteinExistence type="predicted"/>
<dbReference type="InterPro" id="IPR054722">
    <property type="entry name" value="PolX-like_BBD"/>
</dbReference>
<name>A0A6L2LJY0_TANCI</name>
<feature type="compositionally biased region" description="Polar residues" evidence="3">
    <location>
        <begin position="1034"/>
        <end position="1048"/>
    </location>
</feature>
<dbReference type="InterPro" id="IPR039537">
    <property type="entry name" value="Retrotran_Ty1/copia-like"/>
</dbReference>
<feature type="compositionally biased region" description="Low complexity" evidence="3">
    <location>
        <begin position="209"/>
        <end position="228"/>
    </location>
</feature>
<organism evidence="6">
    <name type="scientific">Tanacetum cinerariifolium</name>
    <name type="common">Dalmatian daisy</name>
    <name type="synonym">Chrysanthemum cinerariifolium</name>
    <dbReference type="NCBI Taxonomy" id="118510"/>
    <lineage>
        <taxon>Eukaryota</taxon>
        <taxon>Viridiplantae</taxon>
        <taxon>Streptophyta</taxon>
        <taxon>Embryophyta</taxon>
        <taxon>Tracheophyta</taxon>
        <taxon>Spermatophyta</taxon>
        <taxon>Magnoliopsida</taxon>
        <taxon>eudicotyledons</taxon>
        <taxon>Gunneridae</taxon>
        <taxon>Pentapetalae</taxon>
        <taxon>asterids</taxon>
        <taxon>campanulids</taxon>
        <taxon>Asterales</taxon>
        <taxon>Asteraceae</taxon>
        <taxon>Asteroideae</taxon>
        <taxon>Anthemideae</taxon>
        <taxon>Anthemidinae</taxon>
        <taxon>Tanacetum</taxon>
    </lineage>
</organism>
<evidence type="ECO:0000259" key="5">
    <source>
        <dbReference type="Pfam" id="PF22936"/>
    </source>
</evidence>
<accession>A0A6L2LJY0</accession>
<feature type="domain" description="GAG-pre-integrase" evidence="4">
    <location>
        <begin position="560"/>
        <end position="602"/>
    </location>
</feature>
<keyword evidence="1" id="KW-0378">Hydrolase</keyword>
<feature type="region of interest" description="Disordered" evidence="3">
    <location>
        <begin position="203"/>
        <end position="229"/>
    </location>
</feature>
<dbReference type="AlphaFoldDB" id="A0A6L2LJY0"/>
<keyword evidence="2" id="KW-0175">Coiled coil</keyword>
<feature type="region of interest" description="Disordered" evidence="3">
    <location>
        <begin position="253"/>
        <end position="279"/>
    </location>
</feature>
<evidence type="ECO:0000259" key="4">
    <source>
        <dbReference type="Pfam" id="PF13976"/>
    </source>
</evidence>
<dbReference type="Pfam" id="PF22936">
    <property type="entry name" value="Pol_BBD"/>
    <property type="match status" value="1"/>
</dbReference>
<dbReference type="Pfam" id="PF13976">
    <property type="entry name" value="gag_pre-integrs"/>
    <property type="match status" value="1"/>
</dbReference>